<name>A0A1L9QXT1_9CYAN</name>
<dbReference type="InterPro" id="IPR058149">
    <property type="entry name" value="Psb35"/>
</dbReference>
<dbReference type="EMBL" id="MLAW01000001">
    <property type="protein sequence ID" value="OJJ27501.1"/>
    <property type="molecule type" value="Genomic_DNA"/>
</dbReference>
<evidence type="ECO:0000313" key="4">
    <source>
        <dbReference type="Proteomes" id="UP000183940"/>
    </source>
</evidence>
<organism evidence="3 4">
    <name type="scientific">Roseofilum reptotaenium AO1-A</name>
    <dbReference type="NCBI Taxonomy" id="1925591"/>
    <lineage>
        <taxon>Bacteria</taxon>
        <taxon>Bacillati</taxon>
        <taxon>Cyanobacteriota</taxon>
        <taxon>Cyanophyceae</taxon>
        <taxon>Desertifilales</taxon>
        <taxon>Desertifilaceae</taxon>
        <taxon>Roseofilum</taxon>
    </lineage>
</organism>
<evidence type="ECO:0000256" key="2">
    <source>
        <dbReference type="SAM" id="Phobius"/>
    </source>
</evidence>
<dbReference type="AlphaFoldDB" id="A0A1L9QXT1"/>
<evidence type="ECO:0000313" key="3">
    <source>
        <dbReference type="EMBL" id="OJJ27501.1"/>
    </source>
</evidence>
<keyword evidence="4" id="KW-1185">Reference proteome</keyword>
<keyword evidence="2" id="KW-1133">Transmembrane helix</keyword>
<protein>
    <submittedName>
        <fullName evidence="3">Uncharacterized protein</fullName>
    </submittedName>
</protein>
<feature type="region of interest" description="Disordered" evidence="1">
    <location>
        <begin position="41"/>
        <end position="61"/>
    </location>
</feature>
<dbReference type="Pfam" id="PF26623">
    <property type="entry name" value="Psb35"/>
    <property type="match status" value="1"/>
</dbReference>
<dbReference type="Proteomes" id="UP000183940">
    <property type="component" value="Unassembled WGS sequence"/>
</dbReference>
<feature type="transmembrane region" description="Helical" evidence="2">
    <location>
        <begin position="12"/>
        <end position="34"/>
    </location>
</feature>
<dbReference type="NCBIfam" id="NF047378">
    <property type="entry name" value="photo_II_Psb35"/>
    <property type="match status" value="1"/>
</dbReference>
<dbReference type="STRING" id="1925591.BI308_00595"/>
<accession>A0A1L9QXT1</accession>
<reference evidence="3" key="1">
    <citation type="submission" date="2016-10" db="EMBL/GenBank/DDBJ databases">
        <title>CRISPR-Cas defence system in Roseofilum reptotaenium: evidence of a bacteriophage-cyanobacterium arms race in the coral black band disease.</title>
        <authorList>
            <person name="Buerger P."/>
            <person name="Wood-Charlson E.M."/>
            <person name="Weynberg K.D."/>
            <person name="Willis B."/>
            <person name="Van Oppen M.J."/>
        </authorList>
    </citation>
    <scope>NUCLEOTIDE SEQUENCE [LARGE SCALE GENOMIC DNA]</scope>
    <source>
        <strain evidence="3">AO1-A</strain>
    </source>
</reference>
<keyword evidence="2" id="KW-0472">Membrane</keyword>
<evidence type="ECO:0000256" key="1">
    <source>
        <dbReference type="SAM" id="MobiDB-lite"/>
    </source>
</evidence>
<gene>
    <name evidence="3" type="ORF">BI308_00595</name>
</gene>
<keyword evidence="2" id="KW-0812">Transmembrane</keyword>
<proteinExistence type="predicted"/>
<comment type="caution">
    <text evidence="3">The sequence shown here is derived from an EMBL/GenBank/DDBJ whole genome shotgun (WGS) entry which is preliminary data.</text>
</comment>
<sequence>MLILMEAGSFPLAFTLVYVVGFIAAVAIGSIAWYNSKRPAGWEDAEKPDYIPDMNKDKTDS</sequence>